<comment type="caution">
    <text evidence="1">The sequence shown here is derived from an EMBL/GenBank/DDBJ whole genome shotgun (WGS) entry which is preliminary data.</text>
</comment>
<dbReference type="OrthoDB" id="4212522at2"/>
<accession>A0A561SGM3</accession>
<proteinExistence type="predicted"/>
<evidence type="ECO:0000313" key="2">
    <source>
        <dbReference type="Proteomes" id="UP000316603"/>
    </source>
</evidence>
<dbReference type="RefSeq" id="WP_145872337.1">
    <property type="nucleotide sequence ID" value="NZ_BNCE01000037.1"/>
</dbReference>
<reference evidence="1 2" key="1">
    <citation type="submission" date="2019-06" db="EMBL/GenBank/DDBJ databases">
        <title>Sequencing the genomes of 1000 actinobacteria strains.</title>
        <authorList>
            <person name="Klenk H.-P."/>
        </authorList>
    </citation>
    <scope>NUCLEOTIDE SEQUENCE [LARGE SCALE GENOMIC DNA]</scope>
    <source>
        <strain evidence="1 2">DSM 41695</strain>
    </source>
</reference>
<protein>
    <recommendedName>
        <fullName evidence="3">Excreted virulence factor EspC (Type VII ESX diderm)</fullName>
    </recommendedName>
</protein>
<sequence length="123" mass="13083">MTYGYGKAFEADPALLASFIREARELGKDIRGMTGDFVAATQPTSMWYGIDDDFAREAGPQAKKDLEYVVSALGAISDAFVGIVEGHLQELQSIRGAQGQAMDDIARLKGQTGAVGDKGSGKH</sequence>
<dbReference type="AlphaFoldDB" id="A0A561SGM3"/>
<dbReference type="Proteomes" id="UP000316603">
    <property type="component" value="Unassembled WGS sequence"/>
</dbReference>
<organism evidence="1 2">
    <name type="scientific">Streptomyces capillispiralis</name>
    <dbReference type="NCBI Taxonomy" id="68182"/>
    <lineage>
        <taxon>Bacteria</taxon>
        <taxon>Bacillati</taxon>
        <taxon>Actinomycetota</taxon>
        <taxon>Actinomycetes</taxon>
        <taxon>Kitasatosporales</taxon>
        <taxon>Streptomycetaceae</taxon>
        <taxon>Streptomyces</taxon>
    </lineage>
</organism>
<keyword evidence="2" id="KW-1185">Reference proteome</keyword>
<dbReference type="EMBL" id="VIWV01000002">
    <property type="protein sequence ID" value="TWF74016.1"/>
    <property type="molecule type" value="Genomic_DNA"/>
</dbReference>
<gene>
    <name evidence="1" type="ORF">FHX78_1248</name>
</gene>
<evidence type="ECO:0000313" key="1">
    <source>
        <dbReference type="EMBL" id="TWF74016.1"/>
    </source>
</evidence>
<evidence type="ECO:0008006" key="3">
    <source>
        <dbReference type="Google" id="ProtNLM"/>
    </source>
</evidence>
<name>A0A561SGM3_9ACTN</name>